<feature type="non-terminal residue" evidence="2">
    <location>
        <position position="1"/>
    </location>
</feature>
<feature type="region of interest" description="Disordered" evidence="1">
    <location>
        <begin position="130"/>
        <end position="181"/>
    </location>
</feature>
<organism evidence="2 3">
    <name type="scientific">Gigaspora margarita</name>
    <dbReference type="NCBI Taxonomy" id="4874"/>
    <lineage>
        <taxon>Eukaryota</taxon>
        <taxon>Fungi</taxon>
        <taxon>Fungi incertae sedis</taxon>
        <taxon>Mucoromycota</taxon>
        <taxon>Glomeromycotina</taxon>
        <taxon>Glomeromycetes</taxon>
        <taxon>Diversisporales</taxon>
        <taxon>Gigasporaceae</taxon>
        <taxon>Gigaspora</taxon>
    </lineage>
</organism>
<name>A0ABN7W6E4_GIGMA</name>
<feature type="compositionally biased region" description="Basic and acidic residues" evidence="1">
    <location>
        <begin position="63"/>
        <end position="72"/>
    </location>
</feature>
<accession>A0ABN7W6E4</accession>
<feature type="compositionally biased region" description="Basic and acidic residues" evidence="1">
    <location>
        <begin position="94"/>
        <end position="103"/>
    </location>
</feature>
<feature type="region of interest" description="Disordered" evidence="1">
    <location>
        <begin position="63"/>
        <end position="109"/>
    </location>
</feature>
<proteinExistence type="predicted"/>
<sequence>GEKIKEKDLMPKYIKDIEIEELCQKIVFALTETSEIDYGNKELKQQIFNIIEVVLESKKIEKKEVEKSELKSIDTNSENQSKQKMKADYTGQDFKTRKSKEKDENDFEDIETEVQTNWVLSLKDGKLAKITMGQRKSDSANEQKEKVRPSKVVQTMKSKGDNNKEDGPSSYITEKKKKKNE</sequence>
<feature type="compositionally biased region" description="Basic and acidic residues" evidence="1">
    <location>
        <begin position="135"/>
        <end position="148"/>
    </location>
</feature>
<evidence type="ECO:0000256" key="1">
    <source>
        <dbReference type="SAM" id="MobiDB-lite"/>
    </source>
</evidence>
<evidence type="ECO:0000313" key="2">
    <source>
        <dbReference type="EMBL" id="CAG8818970.1"/>
    </source>
</evidence>
<protein>
    <submittedName>
        <fullName evidence="2">32070_t:CDS:1</fullName>
    </submittedName>
</protein>
<dbReference type="Proteomes" id="UP000789901">
    <property type="component" value="Unassembled WGS sequence"/>
</dbReference>
<evidence type="ECO:0000313" key="3">
    <source>
        <dbReference type="Proteomes" id="UP000789901"/>
    </source>
</evidence>
<reference evidence="2 3" key="1">
    <citation type="submission" date="2021-06" db="EMBL/GenBank/DDBJ databases">
        <authorList>
            <person name="Kallberg Y."/>
            <person name="Tangrot J."/>
            <person name="Rosling A."/>
        </authorList>
    </citation>
    <scope>NUCLEOTIDE SEQUENCE [LARGE SCALE GENOMIC DNA]</scope>
    <source>
        <strain evidence="2 3">120-4 pot B 10/14</strain>
    </source>
</reference>
<keyword evidence="3" id="KW-1185">Reference proteome</keyword>
<comment type="caution">
    <text evidence="2">The sequence shown here is derived from an EMBL/GenBank/DDBJ whole genome shotgun (WGS) entry which is preliminary data.</text>
</comment>
<gene>
    <name evidence="2" type="ORF">GMARGA_LOCUS27187</name>
</gene>
<feature type="compositionally biased region" description="Basic and acidic residues" evidence="1">
    <location>
        <begin position="158"/>
        <end position="167"/>
    </location>
</feature>
<dbReference type="EMBL" id="CAJVQB010032893">
    <property type="protein sequence ID" value="CAG8818970.1"/>
    <property type="molecule type" value="Genomic_DNA"/>
</dbReference>